<evidence type="ECO:0000256" key="7">
    <source>
        <dbReference type="ARBA" id="ARBA00022490"/>
    </source>
</evidence>
<dbReference type="GO" id="GO:0046872">
    <property type="term" value="F:metal ion binding"/>
    <property type="evidence" value="ECO:0007669"/>
    <property type="project" value="UniProtKB-KW"/>
</dbReference>
<dbReference type="EMBL" id="FWXS01000006">
    <property type="protein sequence ID" value="SMC70664.1"/>
    <property type="molecule type" value="Genomic_DNA"/>
</dbReference>
<evidence type="ECO:0000256" key="13">
    <source>
        <dbReference type="ARBA" id="ARBA00022993"/>
    </source>
</evidence>
<evidence type="ECO:0000256" key="4">
    <source>
        <dbReference type="ARBA" id="ARBA00005225"/>
    </source>
</evidence>
<feature type="binding site" evidence="16">
    <location>
        <begin position="6"/>
        <end position="13"/>
    </location>
    <ligand>
        <name>ATP</name>
        <dbReference type="ChEBI" id="CHEBI:30616"/>
    </ligand>
</feature>
<name>A0A1W2BCV0_9FLAO</name>
<dbReference type="AlphaFoldDB" id="A0A1W2BCV0"/>
<evidence type="ECO:0000256" key="11">
    <source>
        <dbReference type="ARBA" id="ARBA00022840"/>
    </source>
</evidence>
<keyword evidence="10 16" id="KW-0418">Kinase</keyword>
<dbReference type="PANTHER" id="PTHR34265:SF1">
    <property type="entry name" value="TYPE III PANTOTHENATE KINASE"/>
    <property type="match status" value="1"/>
</dbReference>
<dbReference type="Proteomes" id="UP000192393">
    <property type="component" value="Unassembled WGS sequence"/>
</dbReference>
<comment type="similarity">
    <text evidence="14 16">Belongs to the type III pantothenate kinase family.</text>
</comment>
<feature type="binding site" evidence="16">
    <location>
        <position position="181"/>
    </location>
    <ligand>
        <name>substrate</name>
    </ligand>
</feature>
<dbReference type="InterPro" id="IPR004619">
    <property type="entry name" value="Type_III_PanK"/>
</dbReference>
<evidence type="ECO:0000256" key="15">
    <source>
        <dbReference type="ARBA" id="ARBA00040883"/>
    </source>
</evidence>
<dbReference type="CDD" id="cd24015">
    <property type="entry name" value="ASKHA_NBD_PanK-III"/>
    <property type="match status" value="1"/>
</dbReference>
<keyword evidence="16" id="KW-0479">Metal-binding</keyword>
<evidence type="ECO:0000313" key="18">
    <source>
        <dbReference type="Proteomes" id="UP000192393"/>
    </source>
</evidence>
<keyword evidence="9 16" id="KW-0547">Nucleotide-binding</keyword>
<organism evidence="17 18">
    <name type="scientific">Moheibacter sediminis</name>
    <dbReference type="NCBI Taxonomy" id="1434700"/>
    <lineage>
        <taxon>Bacteria</taxon>
        <taxon>Pseudomonadati</taxon>
        <taxon>Bacteroidota</taxon>
        <taxon>Flavobacteriia</taxon>
        <taxon>Flavobacteriales</taxon>
        <taxon>Weeksellaceae</taxon>
        <taxon>Moheibacter</taxon>
    </lineage>
</organism>
<dbReference type="PANTHER" id="PTHR34265">
    <property type="entry name" value="TYPE III PANTOTHENATE KINASE"/>
    <property type="match status" value="1"/>
</dbReference>
<evidence type="ECO:0000256" key="14">
    <source>
        <dbReference type="ARBA" id="ARBA00038036"/>
    </source>
</evidence>
<comment type="catalytic activity">
    <reaction evidence="1 16">
        <text>(R)-pantothenate + ATP = (R)-4'-phosphopantothenate + ADP + H(+)</text>
        <dbReference type="Rhea" id="RHEA:16373"/>
        <dbReference type="ChEBI" id="CHEBI:10986"/>
        <dbReference type="ChEBI" id="CHEBI:15378"/>
        <dbReference type="ChEBI" id="CHEBI:29032"/>
        <dbReference type="ChEBI" id="CHEBI:30616"/>
        <dbReference type="ChEBI" id="CHEBI:456216"/>
        <dbReference type="EC" id="2.7.1.33"/>
    </reaction>
</comment>
<evidence type="ECO:0000256" key="3">
    <source>
        <dbReference type="ARBA" id="ARBA00004496"/>
    </source>
</evidence>
<dbReference type="GO" id="GO:0015937">
    <property type="term" value="P:coenzyme A biosynthetic process"/>
    <property type="evidence" value="ECO:0007669"/>
    <property type="project" value="UniProtKB-UniRule"/>
</dbReference>
<keyword evidence="11 16" id="KW-0067">ATP-binding</keyword>
<evidence type="ECO:0000256" key="5">
    <source>
        <dbReference type="ARBA" id="ARBA00011738"/>
    </source>
</evidence>
<dbReference type="Gene3D" id="3.30.420.40">
    <property type="match status" value="2"/>
</dbReference>
<dbReference type="GO" id="GO:0005737">
    <property type="term" value="C:cytoplasm"/>
    <property type="evidence" value="ECO:0007669"/>
    <property type="project" value="UniProtKB-SubCell"/>
</dbReference>
<protein>
    <recommendedName>
        <fullName evidence="15 16">Type III pantothenate kinase</fullName>
        <ecNumber evidence="6 16">2.7.1.33</ecNumber>
    </recommendedName>
    <alternativeName>
        <fullName evidence="16">PanK-III</fullName>
    </alternativeName>
    <alternativeName>
        <fullName evidence="16">Pantothenic acid kinase</fullName>
    </alternativeName>
</protein>
<dbReference type="Pfam" id="PF03309">
    <property type="entry name" value="Pan_kinase"/>
    <property type="match status" value="1"/>
</dbReference>
<keyword evidence="18" id="KW-1185">Reference proteome</keyword>
<comment type="caution">
    <text evidence="16">Lacks conserved residue(s) required for the propagation of feature annotation.</text>
</comment>
<dbReference type="STRING" id="1434700.SAMN06296427_10667"/>
<evidence type="ECO:0000256" key="2">
    <source>
        <dbReference type="ARBA" id="ARBA00001958"/>
    </source>
</evidence>
<dbReference type="InterPro" id="IPR043129">
    <property type="entry name" value="ATPase_NBD"/>
</dbReference>
<evidence type="ECO:0000256" key="1">
    <source>
        <dbReference type="ARBA" id="ARBA00001206"/>
    </source>
</evidence>
<dbReference type="GO" id="GO:0004594">
    <property type="term" value="F:pantothenate kinase activity"/>
    <property type="evidence" value="ECO:0007669"/>
    <property type="project" value="UniProtKB-UniRule"/>
</dbReference>
<dbReference type="UniPathway" id="UPA00241">
    <property type="reaction ID" value="UER00352"/>
</dbReference>
<evidence type="ECO:0000256" key="8">
    <source>
        <dbReference type="ARBA" id="ARBA00022679"/>
    </source>
</evidence>
<dbReference type="GO" id="GO:0005524">
    <property type="term" value="F:ATP binding"/>
    <property type="evidence" value="ECO:0007669"/>
    <property type="project" value="UniProtKB-UniRule"/>
</dbReference>
<comment type="subunit">
    <text evidence="5 16">Homodimer.</text>
</comment>
<evidence type="ECO:0000256" key="6">
    <source>
        <dbReference type="ARBA" id="ARBA00012102"/>
    </source>
</evidence>
<dbReference type="EC" id="2.7.1.33" evidence="6 16"/>
<feature type="active site" description="Proton acceptor" evidence="16">
    <location>
        <position position="106"/>
    </location>
</feature>
<gene>
    <name evidence="16" type="primary">coaX</name>
    <name evidence="17" type="ORF">SAMN06296427_10667</name>
</gene>
<comment type="cofactor">
    <cofactor evidence="16">
        <name>NH4(+)</name>
        <dbReference type="ChEBI" id="CHEBI:28938"/>
    </cofactor>
    <cofactor evidence="16">
        <name>K(+)</name>
        <dbReference type="ChEBI" id="CHEBI:29103"/>
    </cofactor>
    <text evidence="16">A monovalent cation. Ammonium or potassium.</text>
</comment>
<evidence type="ECO:0000256" key="12">
    <source>
        <dbReference type="ARBA" id="ARBA00022958"/>
    </source>
</evidence>
<dbReference type="NCBIfam" id="TIGR00671">
    <property type="entry name" value="baf"/>
    <property type="match status" value="1"/>
</dbReference>
<keyword evidence="13 16" id="KW-0173">Coenzyme A biosynthesis</keyword>
<keyword evidence="8 16" id="KW-0808">Transferase</keyword>
<evidence type="ECO:0000256" key="16">
    <source>
        <dbReference type="HAMAP-Rule" id="MF_01274"/>
    </source>
</evidence>
<proteinExistence type="inferred from homology"/>
<comment type="function">
    <text evidence="16">Catalyzes the phosphorylation of pantothenate (Pan), the first step in CoA biosynthesis.</text>
</comment>
<dbReference type="SUPFAM" id="SSF53067">
    <property type="entry name" value="Actin-like ATPase domain"/>
    <property type="match status" value="2"/>
</dbReference>
<comment type="pathway">
    <text evidence="4 16">Cofactor biosynthesis; coenzyme A biosynthesis; CoA from (R)-pantothenate: step 1/5.</text>
</comment>
<comment type="subcellular location">
    <subcellularLocation>
        <location evidence="3 16">Cytoplasm</location>
    </subcellularLocation>
</comment>
<keyword evidence="12 16" id="KW-0630">Potassium</keyword>
<feature type="binding site" evidence="16">
    <location>
        <position position="129"/>
    </location>
    <ligand>
        <name>ATP</name>
        <dbReference type="ChEBI" id="CHEBI:30616"/>
    </ligand>
</feature>
<keyword evidence="7 16" id="KW-0963">Cytoplasm</keyword>
<feature type="binding site" evidence="16">
    <location>
        <position position="126"/>
    </location>
    <ligand>
        <name>K(+)</name>
        <dbReference type="ChEBI" id="CHEBI:29103"/>
    </ligand>
</feature>
<reference evidence="17 18" key="1">
    <citation type="submission" date="2017-04" db="EMBL/GenBank/DDBJ databases">
        <authorList>
            <person name="Afonso C.L."/>
            <person name="Miller P.J."/>
            <person name="Scott M.A."/>
            <person name="Spackman E."/>
            <person name="Goraichik I."/>
            <person name="Dimitrov K.M."/>
            <person name="Suarez D.L."/>
            <person name="Swayne D.E."/>
        </authorList>
    </citation>
    <scope>NUCLEOTIDE SEQUENCE [LARGE SCALE GENOMIC DNA]</scope>
    <source>
        <strain evidence="17 18">CGMCC 1.12708</strain>
    </source>
</reference>
<comment type="cofactor">
    <cofactor evidence="2">
        <name>K(+)</name>
        <dbReference type="ChEBI" id="CHEBI:29103"/>
    </cofactor>
</comment>
<evidence type="ECO:0000313" key="17">
    <source>
        <dbReference type="EMBL" id="SMC70664.1"/>
    </source>
</evidence>
<feature type="binding site" evidence="16">
    <location>
        <begin position="104"/>
        <end position="107"/>
    </location>
    <ligand>
        <name>substrate</name>
    </ligand>
</feature>
<evidence type="ECO:0000256" key="10">
    <source>
        <dbReference type="ARBA" id="ARBA00022777"/>
    </source>
</evidence>
<evidence type="ECO:0000256" key="9">
    <source>
        <dbReference type="ARBA" id="ARBA00022741"/>
    </source>
</evidence>
<accession>A0A1W2BCV0</accession>
<sequence>MLLAVNIGNSNIRFGVFQSDGEIISWFINTRPYPTEDEFFAKFSSMYSPFGLKKESITGIVIGSVVPALTNSVFNSLEKIHQIKPIIVDRTSNSKIEHTSKQMGTDLFANAVAANEFYPGKKIVVDFGTALTFTGIDEAGKTMGVAIAPGIITALKSLVGATAQLPEIEIKAPAKVLGFDTVSCMQSGMVFGFLGMVEGMIDRINQEAGEECFVIATGGMSYAYAPLSSKINIQDALHTIKGLAVLYELNQ</sequence>
<dbReference type="HAMAP" id="MF_01274">
    <property type="entry name" value="Pantothen_kinase_3"/>
    <property type="match status" value="1"/>
</dbReference>